<evidence type="ECO:0000259" key="2">
    <source>
        <dbReference type="PROSITE" id="PS51029"/>
    </source>
</evidence>
<dbReference type="AlphaFoldDB" id="A0A9N9QS53"/>
<dbReference type="InterPro" id="IPR006578">
    <property type="entry name" value="MADF-dom"/>
</dbReference>
<gene>
    <name evidence="3" type="ORF">CEUTPL_LOCUS13682</name>
</gene>
<keyword evidence="4" id="KW-1185">Reference proteome</keyword>
<accession>A0A9N9QS53</accession>
<feature type="domain" description="MADF" evidence="2">
    <location>
        <begin position="1"/>
        <end position="70"/>
    </location>
</feature>
<organism evidence="3 4">
    <name type="scientific">Ceutorhynchus assimilis</name>
    <name type="common">cabbage seed weevil</name>
    <dbReference type="NCBI Taxonomy" id="467358"/>
    <lineage>
        <taxon>Eukaryota</taxon>
        <taxon>Metazoa</taxon>
        <taxon>Ecdysozoa</taxon>
        <taxon>Arthropoda</taxon>
        <taxon>Hexapoda</taxon>
        <taxon>Insecta</taxon>
        <taxon>Pterygota</taxon>
        <taxon>Neoptera</taxon>
        <taxon>Endopterygota</taxon>
        <taxon>Coleoptera</taxon>
        <taxon>Polyphaga</taxon>
        <taxon>Cucujiformia</taxon>
        <taxon>Curculionidae</taxon>
        <taxon>Ceutorhynchinae</taxon>
        <taxon>Ceutorhynchus</taxon>
    </lineage>
</organism>
<dbReference type="PROSITE" id="PS51029">
    <property type="entry name" value="MADF"/>
    <property type="match status" value="1"/>
</dbReference>
<dbReference type="PANTHER" id="PTHR12243">
    <property type="entry name" value="MADF DOMAIN TRANSCRIPTION FACTOR"/>
    <property type="match status" value="1"/>
</dbReference>
<dbReference type="InterPro" id="IPR039353">
    <property type="entry name" value="TF_Adf1"/>
</dbReference>
<feature type="compositionally biased region" description="Polar residues" evidence="1">
    <location>
        <begin position="145"/>
        <end position="157"/>
    </location>
</feature>
<evidence type="ECO:0000256" key="1">
    <source>
        <dbReference type="SAM" id="MobiDB-lite"/>
    </source>
</evidence>
<evidence type="ECO:0000313" key="4">
    <source>
        <dbReference type="Proteomes" id="UP001152799"/>
    </source>
</evidence>
<sequence length="236" mass="27088">MDQLANENAWASISAIAEVSIEDCKLAWKNARERYVKERRLSTKIPSGSAPYIVKWPFYSLCNFLDNAIKQRKSKCENIPTRSHASFGLKFEKCFRTIGNIKKVSETVEEWQEMIIDEDGNVLPAEEDNIDNYQLESDQELINISEQDAQPSTSKELPTTLGVKRNQQSQQQQTIKKLRIERNDHQKKTKNKENAIQSLVENNVMVGESIHGLVKMLNDEKSSEVSEEDMYFGKSI</sequence>
<dbReference type="EMBL" id="OU892285">
    <property type="protein sequence ID" value="CAG9773285.1"/>
    <property type="molecule type" value="Genomic_DNA"/>
</dbReference>
<dbReference type="PANTHER" id="PTHR12243:SF67">
    <property type="entry name" value="COREPRESSOR OF PANGOLIN, ISOFORM A-RELATED"/>
    <property type="match status" value="1"/>
</dbReference>
<reference evidence="3" key="1">
    <citation type="submission" date="2022-01" db="EMBL/GenBank/DDBJ databases">
        <authorList>
            <person name="King R."/>
        </authorList>
    </citation>
    <scope>NUCLEOTIDE SEQUENCE</scope>
</reference>
<protein>
    <recommendedName>
        <fullName evidence="2">MADF domain-containing protein</fullName>
    </recommendedName>
</protein>
<feature type="region of interest" description="Disordered" evidence="1">
    <location>
        <begin position="145"/>
        <end position="173"/>
    </location>
</feature>
<dbReference type="Pfam" id="PF10545">
    <property type="entry name" value="MADF_DNA_bdg"/>
    <property type="match status" value="1"/>
</dbReference>
<dbReference type="Proteomes" id="UP001152799">
    <property type="component" value="Chromosome 9"/>
</dbReference>
<name>A0A9N9QS53_9CUCU</name>
<proteinExistence type="predicted"/>
<evidence type="ECO:0000313" key="3">
    <source>
        <dbReference type="EMBL" id="CAG9773285.1"/>
    </source>
</evidence>